<feature type="region of interest" description="Disordered" evidence="1">
    <location>
        <begin position="1241"/>
        <end position="1283"/>
    </location>
</feature>
<dbReference type="GO" id="GO:0005096">
    <property type="term" value="F:GTPase activator activity"/>
    <property type="evidence" value="ECO:0007669"/>
    <property type="project" value="TreeGrafter"/>
</dbReference>
<feature type="compositionally biased region" description="Polar residues" evidence="1">
    <location>
        <begin position="31"/>
        <end position="48"/>
    </location>
</feature>
<dbReference type="Pfam" id="PF23083">
    <property type="entry name" value="FF_RHG35_4th"/>
    <property type="match status" value="1"/>
</dbReference>
<dbReference type="EMBL" id="KL363189">
    <property type="protein sequence ID" value="KFD57325.1"/>
    <property type="molecule type" value="Genomic_DNA"/>
</dbReference>
<dbReference type="InterPro" id="IPR039007">
    <property type="entry name" value="pG1"/>
</dbReference>
<feature type="compositionally biased region" description="Low complexity" evidence="1">
    <location>
        <begin position="13"/>
        <end position="22"/>
    </location>
</feature>
<dbReference type="Pfam" id="PF19518">
    <property type="entry name" value="RhoGAP_pG1_pG2"/>
    <property type="match status" value="1"/>
</dbReference>
<feature type="region of interest" description="Disordered" evidence="1">
    <location>
        <begin position="1308"/>
        <end position="1343"/>
    </location>
</feature>
<evidence type="ECO:0000313" key="5">
    <source>
        <dbReference type="Proteomes" id="UP000030764"/>
    </source>
</evidence>
<dbReference type="InterPro" id="IPR045786">
    <property type="entry name" value="RhoGAP_pG1_pG2"/>
</dbReference>
<dbReference type="PROSITE" id="PS51852">
    <property type="entry name" value="PG1"/>
    <property type="match status" value="1"/>
</dbReference>
<name>A0A085MJC9_9BILA</name>
<dbReference type="InterPro" id="IPR036517">
    <property type="entry name" value="FF_domain_sf"/>
</dbReference>
<dbReference type="CDD" id="cd00882">
    <property type="entry name" value="Ras_like_GTPase"/>
    <property type="match status" value="1"/>
</dbReference>
<evidence type="ECO:0000259" key="2">
    <source>
        <dbReference type="PROSITE" id="PS51852"/>
    </source>
</evidence>
<dbReference type="SUPFAM" id="SSF52540">
    <property type="entry name" value="P-loop containing nucleoside triphosphate hydrolases"/>
    <property type="match status" value="1"/>
</dbReference>
<evidence type="ECO:0000313" key="4">
    <source>
        <dbReference type="EMBL" id="KFD57325.1"/>
    </source>
</evidence>
<dbReference type="InterPro" id="IPR027417">
    <property type="entry name" value="P-loop_NTPase"/>
</dbReference>
<protein>
    <submittedName>
        <fullName evidence="4">Uncharacterized protein</fullName>
    </submittedName>
</protein>
<dbReference type="PROSITE" id="PS51853">
    <property type="entry name" value="PG2"/>
    <property type="match status" value="1"/>
</dbReference>
<dbReference type="PANTHER" id="PTHR46005:SF4">
    <property type="entry name" value="RHO GTPASE-ACTIVATING PROTEIN 190"/>
    <property type="match status" value="1"/>
</dbReference>
<dbReference type="GO" id="GO:0008361">
    <property type="term" value="P:regulation of cell size"/>
    <property type="evidence" value="ECO:0007669"/>
    <property type="project" value="TreeGrafter"/>
</dbReference>
<dbReference type="GO" id="GO:0050770">
    <property type="term" value="P:regulation of axonogenesis"/>
    <property type="evidence" value="ECO:0007669"/>
    <property type="project" value="TreeGrafter"/>
</dbReference>
<evidence type="ECO:0000256" key="1">
    <source>
        <dbReference type="SAM" id="MobiDB-lite"/>
    </source>
</evidence>
<gene>
    <name evidence="4" type="ORF">M513_01836</name>
</gene>
<accession>A0A085MJC9</accession>
<dbReference type="Gene3D" id="3.40.50.300">
    <property type="entry name" value="P-loop containing nucleotide triphosphate hydrolases"/>
    <property type="match status" value="1"/>
</dbReference>
<dbReference type="InterPro" id="IPR039006">
    <property type="entry name" value="RhoGAP_pG2"/>
</dbReference>
<dbReference type="GO" id="GO:0007266">
    <property type="term" value="P:Rho protein signal transduction"/>
    <property type="evidence" value="ECO:0007669"/>
    <property type="project" value="TreeGrafter"/>
</dbReference>
<dbReference type="InterPro" id="IPR032835">
    <property type="entry name" value="RhoGAP-FF1"/>
</dbReference>
<dbReference type="PANTHER" id="PTHR46005">
    <property type="entry name" value="RHO GTPASE-ACTIVATING PROTEIN 190"/>
    <property type="match status" value="1"/>
</dbReference>
<keyword evidence="5" id="KW-1185">Reference proteome</keyword>
<feature type="region of interest" description="Disordered" evidence="1">
    <location>
        <begin position="1355"/>
        <end position="1382"/>
    </location>
</feature>
<proteinExistence type="predicted"/>
<feature type="compositionally biased region" description="Low complexity" evidence="1">
    <location>
        <begin position="1263"/>
        <end position="1283"/>
    </location>
</feature>
<dbReference type="Gene3D" id="1.10.10.440">
    <property type="entry name" value="FF domain"/>
    <property type="match status" value="1"/>
</dbReference>
<dbReference type="GO" id="GO:0005829">
    <property type="term" value="C:cytosol"/>
    <property type="evidence" value="ECO:0007669"/>
    <property type="project" value="TreeGrafter"/>
</dbReference>
<evidence type="ECO:0000259" key="3">
    <source>
        <dbReference type="PROSITE" id="PS51853"/>
    </source>
</evidence>
<organism evidence="4 5">
    <name type="scientific">Trichuris suis</name>
    <name type="common">pig whipworm</name>
    <dbReference type="NCBI Taxonomy" id="68888"/>
    <lineage>
        <taxon>Eukaryota</taxon>
        <taxon>Metazoa</taxon>
        <taxon>Ecdysozoa</taxon>
        <taxon>Nematoda</taxon>
        <taxon>Enoplea</taxon>
        <taxon>Dorylaimia</taxon>
        <taxon>Trichinellida</taxon>
        <taxon>Trichuridae</taxon>
        <taxon>Trichuris</taxon>
    </lineage>
</organism>
<feature type="compositionally biased region" description="Polar residues" evidence="1">
    <location>
        <begin position="1"/>
        <end position="12"/>
    </location>
</feature>
<dbReference type="InterPro" id="IPR051978">
    <property type="entry name" value="Rho-GAP_domain"/>
</dbReference>
<feature type="compositionally biased region" description="Low complexity" evidence="1">
    <location>
        <begin position="1357"/>
        <end position="1367"/>
    </location>
</feature>
<dbReference type="Proteomes" id="UP000030764">
    <property type="component" value="Unassembled WGS sequence"/>
</dbReference>
<sequence>MSSTSEETLLQQSRRGVSGSRSPLKFRVANESRSTSSSQASPLSHNIASSPPPPSTSGTPLSSRFFTIAVIGLSGTEREKGLVGVGKSCLCNRFVRPLEDRYRTDHISTLSQVDFGGPVVNNDHWLYWGERVVLSDSGAEIAFRLVEQTEFVDDESFQPLKGSASQREPYLKRCTAIKLHSPDKLMYICKDQLGVEHDYEQKTLPDGRAVVDGFVCVYDVSEVPSRPSERQNEFIITLLHNVMKVKKPFVLTTTKQDALDGQIVRSLEKLISRREFRSVAPVVETSAHFGVNTELPFLLLANMIDRTHSKPKIVSFVDAARRRREIIDVATVAYLHKLKKTVQHFRWTWGQFCRLLQDDPDFEHFCDMCGRVAAQRLFQQYLIELRSCHMQQRRQLELAKLPDALMKLIPDSSVCCGKSWEDIVNLMQTSPMFREIFYTPQQSSDSGDADSESVGDRLSSDILRTPEAEVCFHKHFAYLEAKCARQRLLSDFSQLLANCSQVTPGKPLSDVRLFLMGKEPFESLAEVDLQAVYDQYQRVLIKRARRNFIELMLERVYIFVCVLQQSQLRRRPDEDSFSNAGSPQLDDYDYQYVHDCLQEDSRYRLMNRLHQWRDNAVRKFFAFLHRPSKNNCPFKPRCIDSLISHRMTAAKSPGTHSSDFVNPYYNIFYPITDNQVRILIVGAEMLVHQICGELEGALDGGIFDYGGTCISVNFRCIPDREFSRFFSYVNEYEANGVIVAYSSRQSFSCGRDFIFHTLMDVDVLTSTGEGPMNGIPTGALRRLPVVMLYACDVAHINDVPYLQQQGCNFADALQVRFVGLRQADDFDYLVQQQQQQHGQQGSVMLTAEQVYRTIFSIVHSACIQYPSAGSSNSCNCAQCQSDSNRHQSGSVVSGTVVICLMCGDDFEPDLVLNPLLTRLRTHRLDQCTLVDSVSDQSIADSVTSSLWSLCLNGAGSRSNVVSKNVPVTFNVDVFLPVACNRFSISCSVTSYHCALALTLKEVLFDGYMFIYSPKRRSSLAHLDCLSRLLPSTKPMMFVAVGEVVDFFSDQEANGLIMEGSQLADKMNARFVSVSRSTEPSSTIYTSFFEEVWTRKTSAMELCKSTAESDIEKAANTTTTTGHESLVQESPNAKESEYMTLSSFWSGAFQSTDAAVVNGQQADHASVPTSHLFAKRFSESVQQETTKSPRKSTTPLPLGDLQESVLFRQFKQVSSTSAQENLLPPNGTGVPIVSPRRRLEISTTDQGRSNFTGSTFQVAPNRVSSPDRQSSSSRLSEAASAPLATPECVEIPADSLVARNIQFDTSLRSVETSPLDSGRGSSKELEVPAGGTQSQGRRKSLVGPSIAERVRQLTSMLDSSSAADAARSVPGTPTLHGQRERTDRAENVKSPFFFKTFMLPFRSSSEECLTEQTDFIYVKGGKPSELIDAQAPSENATPSNTSASVATPLTSPGLFVRKVASSFRIRKKKATDESKSLPQSPTIEDKVFVLPLNRTPPEEKRLSGDITAANALVSATTMLMSTRVELYWSIMELIGWPCLCFSYCRPVTFKAVAQSRA</sequence>
<dbReference type="InterPro" id="IPR057284">
    <property type="entry name" value="FF_RHG35_4th"/>
</dbReference>
<feature type="compositionally biased region" description="Polar residues" evidence="1">
    <location>
        <begin position="1241"/>
        <end position="1257"/>
    </location>
</feature>
<feature type="region of interest" description="Disordered" evidence="1">
    <location>
        <begin position="1"/>
        <end position="60"/>
    </location>
</feature>
<reference evidence="4 5" key="1">
    <citation type="journal article" date="2014" name="Nat. Genet.">
        <title>Genome and transcriptome of the porcine whipworm Trichuris suis.</title>
        <authorList>
            <person name="Jex A.R."/>
            <person name="Nejsum P."/>
            <person name="Schwarz E.M."/>
            <person name="Hu L."/>
            <person name="Young N.D."/>
            <person name="Hall R.S."/>
            <person name="Korhonen P.K."/>
            <person name="Liao S."/>
            <person name="Thamsborg S."/>
            <person name="Xia J."/>
            <person name="Xu P."/>
            <person name="Wang S."/>
            <person name="Scheerlinck J.P."/>
            <person name="Hofmann A."/>
            <person name="Sternberg P.W."/>
            <person name="Wang J."/>
            <person name="Gasser R.B."/>
        </authorList>
    </citation>
    <scope>NUCLEOTIDE SEQUENCE [LARGE SCALE GENOMIC DNA]</scope>
    <source>
        <strain evidence="4">DCEP-RM93M</strain>
    </source>
</reference>
<feature type="domain" description="PG1 pseudoGTPase" evidence="2">
    <location>
        <begin position="670"/>
        <end position="856"/>
    </location>
</feature>
<feature type="domain" description="PG2 pseudoGTPase" evidence="3">
    <location>
        <begin position="895"/>
        <end position="1097"/>
    </location>
</feature>
<dbReference type="Pfam" id="PF16512">
    <property type="entry name" value="RhoGAP-FF1"/>
    <property type="match status" value="1"/>
</dbReference>